<dbReference type="PANTHER" id="PTHR31306">
    <property type="entry name" value="ALPHA-1,6-MANNOSYLTRANSFERASE MNN11-RELATED"/>
    <property type="match status" value="1"/>
</dbReference>
<evidence type="ECO:0000313" key="6">
    <source>
        <dbReference type="Proteomes" id="UP000800038"/>
    </source>
</evidence>
<evidence type="ECO:0000313" key="5">
    <source>
        <dbReference type="EMBL" id="KAF1935712.1"/>
    </source>
</evidence>
<gene>
    <name evidence="5" type="ORF">EJ02DRAFT_116604</name>
</gene>
<dbReference type="GO" id="GO:0006487">
    <property type="term" value="P:protein N-linked glycosylation"/>
    <property type="evidence" value="ECO:0007669"/>
    <property type="project" value="TreeGrafter"/>
</dbReference>
<name>A0A6A5S6I5_9PLEO</name>
<dbReference type="EMBL" id="ML976241">
    <property type="protein sequence ID" value="KAF1935712.1"/>
    <property type="molecule type" value="Genomic_DNA"/>
</dbReference>
<evidence type="ECO:0000256" key="3">
    <source>
        <dbReference type="ARBA" id="ARBA00022679"/>
    </source>
</evidence>
<dbReference type="InterPro" id="IPR008630">
    <property type="entry name" value="Glyco_trans_34"/>
</dbReference>
<dbReference type="AlphaFoldDB" id="A0A6A5S6I5"/>
<dbReference type="OrthoDB" id="407658at2759"/>
<keyword evidence="6" id="KW-1185">Reference proteome</keyword>
<dbReference type="GO" id="GO:0016757">
    <property type="term" value="F:glycosyltransferase activity"/>
    <property type="evidence" value="ECO:0007669"/>
    <property type="project" value="UniProtKB-KW"/>
</dbReference>
<organism evidence="5 6">
    <name type="scientific">Clathrospora elynae</name>
    <dbReference type="NCBI Taxonomy" id="706981"/>
    <lineage>
        <taxon>Eukaryota</taxon>
        <taxon>Fungi</taxon>
        <taxon>Dikarya</taxon>
        <taxon>Ascomycota</taxon>
        <taxon>Pezizomycotina</taxon>
        <taxon>Dothideomycetes</taxon>
        <taxon>Pleosporomycetidae</taxon>
        <taxon>Pleosporales</taxon>
        <taxon>Diademaceae</taxon>
        <taxon>Clathrospora</taxon>
    </lineage>
</organism>
<keyword evidence="2" id="KW-0328">Glycosyltransferase</keyword>
<proteinExistence type="inferred from homology"/>
<dbReference type="Proteomes" id="UP000800038">
    <property type="component" value="Unassembled WGS sequence"/>
</dbReference>
<feature type="region of interest" description="Disordered" evidence="4">
    <location>
        <begin position="58"/>
        <end position="80"/>
    </location>
</feature>
<protein>
    <recommendedName>
        <fullName evidence="7">Galactosyl transferase GMA12/MNN10 family protein</fullName>
    </recommendedName>
</protein>
<sequence>MTRSGFTMTPLGSIVPKILLAVLTLAIFYQLSWHSSDSDPKPTTLGDSAGSKWFQGAVKAPQRGDKDDSPAAELPPPLDYNRTHISYGPTQCMPTFNDKLKHLALARNESCATYAPFPVQESRRVAFASITTGQPAEAYQRAILSQMFHSAVHGTSTHVLCEQLSDGAWNKIAFLLNLVMNEMLKPQDERLEWIMWIDRDAILLDACRPLSNFVPPATPEFDKINLITNNDSWGLNAGVFIFRVNEWSIQLFNTILAFRYFRPDEELILAEQTAMEKIISEEKFKDGVVRVPWYWFNAYPDEGDSVKSYRDGLEPNNLEWFRARKGDFVVHFAGDDGRNRRMPDWLDMLQDLGNVWENGDALRDITSEISSYWNSWKSGSLTDVQITGEPEEDDGETFSALISVHV</sequence>
<keyword evidence="3" id="KW-0808">Transferase</keyword>
<evidence type="ECO:0008006" key="7">
    <source>
        <dbReference type="Google" id="ProtNLM"/>
    </source>
</evidence>
<reference evidence="5" key="1">
    <citation type="journal article" date="2020" name="Stud. Mycol.">
        <title>101 Dothideomycetes genomes: a test case for predicting lifestyles and emergence of pathogens.</title>
        <authorList>
            <person name="Haridas S."/>
            <person name="Albert R."/>
            <person name="Binder M."/>
            <person name="Bloem J."/>
            <person name="Labutti K."/>
            <person name="Salamov A."/>
            <person name="Andreopoulos B."/>
            <person name="Baker S."/>
            <person name="Barry K."/>
            <person name="Bills G."/>
            <person name="Bluhm B."/>
            <person name="Cannon C."/>
            <person name="Castanera R."/>
            <person name="Culley D."/>
            <person name="Daum C."/>
            <person name="Ezra D."/>
            <person name="Gonzalez J."/>
            <person name="Henrissat B."/>
            <person name="Kuo A."/>
            <person name="Liang C."/>
            <person name="Lipzen A."/>
            <person name="Lutzoni F."/>
            <person name="Magnuson J."/>
            <person name="Mondo S."/>
            <person name="Nolan M."/>
            <person name="Ohm R."/>
            <person name="Pangilinan J."/>
            <person name="Park H.-J."/>
            <person name="Ramirez L."/>
            <person name="Alfaro M."/>
            <person name="Sun H."/>
            <person name="Tritt A."/>
            <person name="Yoshinaga Y."/>
            <person name="Zwiers L.-H."/>
            <person name="Turgeon B."/>
            <person name="Goodwin S."/>
            <person name="Spatafora J."/>
            <person name="Crous P."/>
            <person name="Grigoriev I."/>
        </authorList>
    </citation>
    <scope>NUCLEOTIDE SEQUENCE</scope>
    <source>
        <strain evidence="5">CBS 161.51</strain>
    </source>
</reference>
<dbReference type="InterPro" id="IPR029044">
    <property type="entry name" value="Nucleotide-diphossugar_trans"/>
</dbReference>
<dbReference type="GO" id="GO:0000139">
    <property type="term" value="C:Golgi membrane"/>
    <property type="evidence" value="ECO:0007669"/>
    <property type="project" value="TreeGrafter"/>
</dbReference>
<evidence type="ECO:0000256" key="2">
    <source>
        <dbReference type="ARBA" id="ARBA00022676"/>
    </source>
</evidence>
<evidence type="ECO:0000256" key="4">
    <source>
        <dbReference type="SAM" id="MobiDB-lite"/>
    </source>
</evidence>
<accession>A0A6A5S6I5</accession>
<evidence type="ECO:0000256" key="1">
    <source>
        <dbReference type="ARBA" id="ARBA00005664"/>
    </source>
</evidence>
<dbReference type="SUPFAM" id="SSF53448">
    <property type="entry name" value="Nucleotide-diphospho-sugar transferases"/>
    <property type="match status" value="1"/>
</dbReference>
<dbReference type="Pfam" id="PF05637">
    <property type="entry name" value="Glyco_transf_34"/>
    <property type="match status" value="1"/>
</dbReference>
<comment type="similarity">
    <text evidence="1">Belongs to the glycosyltransferase 34 family.</text>
</comment>
<dbReference type="Gene3D" id="3.90.550.10">
    <property type="entry name" value="Spore Coat Polysaccharide Biosynthesis Protein SpsA, Chain A"/>
    <property type="match status" value="1"/>
</dbReference>
<dbReference type="PANTHER" id="PTHR31306:SF8">
    <property type="entry name" value="GLYCOSYLTRANSFERASE FAMILY 34 PROTEIN"/>
    <property type="match status" value="1"/>
</dbReference>